<dbReference type="GO" id="GO:0006950">
    <property type="term" value="P:response to stress"/>
    <property type="evidence" value="ECO:0007669"/>
    <property type="project" value="TreeGrafter"/>
</dbReference>
<feature type="domain" description="HTH marR-type" evidence="1">
    <location>
        <begin position="25"/>
        <end position="161"/>
    </location>
</feature>
<reference evidence="2 3" key="1">
    <citation type="submission" date="2019-03" db="EMBL/GenBank/DDBJ databases">
        <title>Draft genome sequences of novel Actinobacteria.</title>
        <authorList>
            <person name="Sahin N."/>
            <person name="Ay H."/>
            <person name="Saygin H."/>
        </authorList>
    </citation>
    <scope>NUCLEOTIDE SEQUENCE [LARGE SCALE GENOMIC DNA]</scope>
    <source>
        <strain evidence="2 3">H3C3</strain>
    </source>
</reference>
<dbReference type="PANTHER" id="PTHR33164:SF106">
    <property type="entry name" value="TRANSCRIPTIONAL REGULATORY PROTEIN"/>
    <property type="match status" value="1"/>
</dbReference>
<accession>A0A4R5C930</accession>
<dbReference type="Proteomes" id="UP000294513">
    <property type="component" value="Unassembled WGS sequence"/>
</dbReference>
<dbReference type="InterPro" id="IPR039422">
    <property type="entry name" value="MarR/SlyA-like"/>
</dbReference>
<gene>
    <name evidence="2" type="ORF">E1298_06580</name>
</gene>
<dbReference type="SUPFAM" id="SSF46785">
    <property type="entry name" value="Winged helix' DNA-binding domain"/>
    <property type="match status" value="1"/>
</dbReference>
<dbReference type="CDD" id="cd00090">
    <property type="entry name" value="HTH_ARSR"/>
    <property type="match status" value="1"/>
</dbReference>
<dbReference type="PRINTS" id="PR00598">
    <property type="entry name" value="HTHMARR"/>
</dbReference>
<dbReference type="PROSITE" id="PS50995">
    <property type="entry name" value="HTH_MARR_2"/>
    <property type="match status" value="1"/>
</dbReference>
<evidence type="ECO:0000313" key="2">
    <source>
        <dbReference type="EMBL" id="TDD94643.1"/>
    </source>
</evidence>
<dbReference type="InterPro" id="IPR036390">
    <property type="entry name" value="WH_DNA-bd_sf"/>
</dbReference>
<comment type="caution">
    <text evidence="2">The sequence shown here is derived from an EMBL/GenBank/DDBJ whole genome shotgun (WGS) entry which is preliminary data.</text>
</comment>
<protein>
    <submittedName>
        <fullName evidence="2">MarR family transcriptional regulator</fullName>
    </submittedName>
</protein>
<dbReference type="InterPro" id="IPR000835">
    <property type="entry name" value="HTH_MarR-typ"/>
</dbReference>
<dbReference type="Gene3D" id="1.10.10.10">
    <property type="entry name" value="Winged helix-like DNA-binding domain superfamily/Winged helix DNA-binding domain"/>
    <property type="match status" value="1"/>
</dbReference>
<dbReference type="InterPro" id="IPR011991">
    <property type="entry name" value="ArsR-like_HTH"/>
</dbReference>
<dbReference type="OrthoDB" id="3173926at2"/>
<dbReference type="InterPro" id="IPR036388">
    <property type="entry name" value="WH-like_DNA-bd_sf"/>
</dbReference>
<proteinExistence type="predicted"/>
<evidence type="ECO:0000313" key="3">
    <source>
        <dbReference type="Proteomes" id="UP000294513"/>
    </source>
</evidence>
<dbReference type="EMBL" id="SMKU01000018">
    <property type="protein sequence ID" value="TDD94643.1"/>
    <property type="molecule type" value="Genomic_DNA"/>
</dbReference>
<keyword evidence="3" id="KW-1185">Reference proteome</keyword>
<evidence type="ECO:0000259" key="1">
    <source>
        <dbReference type="PROSITE" id="PS50995"/>
    </source>
</evidence>
<dbReference type="Pfam" id="PF01047">
    <property type="entry name" value="MarR"/>
    <property type="match status" value="1"/>
</dbReference>
<sequence length="183" mass="19965">MASYLDYLEFRLSNEYSEPPGVRGSSEPHRALVFATLDLGADIDTIGQVAASLIGINQTDLICLNALFRDGPMSAGRLASVIGLTSSATTTAIDRLERAGYVHRRNDPADRRRVLVAASEDGARQAFALFDGLLDALAALAGTYTEEQVALLTEMIGRFREIITAYTGELRSRESTHRPQRPH</sequence>
<dbReference type="GO" id="GO:0003700">
    <property type="term" value="F:DNA-binding transcription factor activity"/>
    <property type="evidence" value="ECO:0007669"/>
    <property type="project" value="InterPro"/>
</dbReference>
<dbReference type="PANTHER" id="PTHR33164">
    <property type="entry name" value="TRANSCRIPTIONAL REGULATOR, MARR FAMILY"/>
    <property type="match status" value="1"/>
</dbReference>
<dbReference type="SMART" id="SM00347">
    <property type="entry name" value="HTH_MARR"/>
    <property type="match status" value="1"/>
</dbReference>
<organism evidence="2 3">
    <name type="scientific">Actinomadura rubrisoli</name>
    <dbReference type="NCBI Taxonomy" id="2530368"/>
    <lineage>
        <taxon>Bacteria</taxon>
        <taxon>Bacillati</taxon>
        <taxon>Actinomycetota</taxon>
        <taxon>Actinomycetes</taxon>
        <taxon>Streptosporangiales</taxon>
        <taxon>Thermomonosporaceae</taxon>
        <taxon>Actinomadura</taxon>
    </lineage>
</organism>
<name>A0A4R5C930_9ACTN</name>
<dbReference type="AlphaFoldDB" id="A0A4R5C930"/>